<evidence type="ECO:0000256" key="8">
    <source>
        <dbReference type="ARBA" id="ARBA00023239"/>
    </source>
</evidence>
<evidence type="ECO:0000256" key="10">
    <source>
        <dbReference type="ARBA" id="ARBA00048807"/>
    </source>
</evidence>
<sequence>MIIRKLFKFENAHIVRFCSSKRCRTSIHGHSYKAEVLLKSDFLDNAGMVYDFGLMKKNIKTIIDSFDHSTTIYSLDNKEYIDDIKKHSARWVSIPVNPSAEQFCRIFFVIIDTLLQNTIMQNAEQGVTLDSIIVHETDTGYAQCFKQDAYNENMGIISLDNIVFSDAIIDEWEDKNLFDKIKTKTKILNPKEV</sequence>
<organism evidence="11 12">
    <name type="scientific">Campylobacter pinnipediorum subsp. caledonicus</name>
    <dbReference type="NCBI Taxonomy" id="1874362"/>
    <lineage>
        <taxon>Bacteria</taxon>
        <taxon>Pseudomonadati</taxon>
        <taxon>Campylobacterota</taxon>
        <taxon>Epsilonproteobacteria</taxon>
        <taxon>Campylobacterales</taxon>
        <taxon>Campylobacteraceae</taxon>
        <taxon>Campylobacter</taxon>
    </lineage>
</organism>
<reference evidence="12" key="1">
    <citation type="submission" date="2016-09" db="EMBL/GenBank/DDBJ databases">
        <title>Comparative genomics of the Campylobacter concisus group.</title>
        <authorList>
            <person name="Miller W.G."/>
            <person name="Yee E."/>
            <person name="Chapman M.H."/>
            <person name="Huynh S."/>
            <person name="Bono J.L."/>
            <person name="On S.L.W."/>
            <person name="StLeger J."/>
            <person name="Foster G."/>
            <person name="Parker C.T."/>
        </authorList>
    </citation>
    <scope>NUCLEOTIDE SEQUENCE [LARGE SCALE GENOMIC DNA]</scope>
    <source>
        <strain evidence="12">RM18021</strain>
    </source>
</reference>
<keyword evidence="12" id="KW-1185">Reference proteome</keyword>
<protein>
    <recommendedName>
        <fullName evidence="5">6-carboxy-5,6,7,8-tetrahydropterin synthase</fullName>
        <ecNumber evidence="4">4.1.2.50</ecNumber>
    </recommendedName>
    <alternativeName>
        <fullName evidence="9">Queuosine biosynthesis protein QueD</fullName>
    </alternativeName>
</protein>
<dbReference type="EC" id="4.1.2.50" evidence="4"/>
<dbReference type="PANTHER" id="PTHR12589">
    <property type="entry name" value="PYRUVOYL TETRAHYDROBIOPTERIN SYNTHASE"/>
    <property type="match status" value="1"/>
</dbReference>
<name>A0A1S6U8E3_9BACT</name>
<comment type="pathway">
    <text evidence="2">Purine metabolism; 7-cyano-7-deazaguanine biosynthesis.</text>
</comment>
<evidence type="ECO:0000256" key="6">
    <source>
        <dbReference type="ARBA" id="ARBA00022723"/>
    </source>
</evidence>
<evidence type="ECO:0000256" key="4">
    <source>
        <dbReference type="ARBA" id="ARBA00012982"/>
    </source>
</evidence>
<keyword evidence="6" id="KW-0479">Metal-binding</keyword>
<dbReference type="PANTHER" id="PTHR12589:SF7">
    <property type="entry name" value="6-PYRUVOYL TETRAHYDROBIOPTERIN SYNTHASE"/>
    <property type="match status" value="1"/>
</dbReference>
<dbReference type="SUPFAM" id="SSF55620">
    <property type="entry name" value="Tetrahydrobiopterin biosynthesis enzymes-like"/>
    <property type="match status" value="1"/>
</dbReference>
<dbReference type="Gene3D" id="3.30.479.10">
    <property type="entry name" value="6-pyruvoyl tetrahydropterin synthase/QueD"/>
    <property type="match status" value="1"/>
</dbReference>
<proteinExistence type="inferred from homology"/>
<dbReference type="Pfam" id="PF01242">
    <property type="entry name" value="PTPS"/>
    <property type="match status" value="1"/>
</dbReference>
<evidence type="ECO:0000256" key="1">
    <source>
        <dbReference type="ARBA" id="ARBA00001947"/>
    </source>
</evidence>
<comment type="cofactor">
    <cofactor evidence="1">
        <name>Zn(2+)</name>
        <dbReference type="ChEBI" id="CHEBI:29105"/>
    </cofactor>
</comment>
<evidence type="ECO:0000256" key="5">
    <source>
        <dbReference type="ARBA" id="ARBA00018141"/>
    </source>
</evidence>
<comment type="similarity">
    <text evidence="3">Belongs to the PTPS family. QueD subfamily.</text>
</comment>
<dbReference type="GO" id="GO:0070497">
    <property type="term" value="F:6-carboxytetrahydropterin synthase activity"/>
    <property type="evidence" value="ECO:0007669"/>
    <property type="project" value="UniProtKB-EC"/>
</dbReference>
<comment type="catalytic activity">
    <reaction evidence="10">
        <text>7,8-dihydroneopterin 3'-triphosphate + H2O = 6-carboxy-5,6,7,8-tetrahydropterin + triphosphate + acetaldehyde + 2 H(+)</text>
        <dbReference type="Rhea" id="RHEA:27966"/>
        <dbReference type="ChEBI" id="CHEBI:15343"/>
        <dbReference type="ChEBI" id="CHEBI:15377"/>
        <dbReference type="ChEBI" id="CHEBI:15378"/>
        <dbReference type="ChEBI" id="CHEBI:18036"/>
        <dbReference type="ChEBI" id="CHEBI:58462"/>
        <dbReference type="ChEBI" id="CHEBI:61032"/>
        <dbReference type="EC" id="4.1.2.50"/>
    </reaction>
</comment>
<dbReference type="Proteomes" id="UP000190868">
    <property type="component" value="Chromosome"/>
</dbReference>
<keyword evidence="7" id="KW-0862">Zinc</keyword>
<evidence type="ECO:0000256" key="3">
    <source>
        <dbReference type="ARBA" id="ARBA00008900"/>
    </source>
</evidence>
<evidence type="ECO:0000256" key="2">
    <source>
        <dbReference type="ARBA" id="ARBA00005061"/>
    </source>
</evidence>
<evidence type="ECO:0000313" key="11">
    <source>
        <dbReference type="EMBL" id="AQW87942.1"/>
    </source>
</evidence>
<gene>
    <name evidence="11" type="primary">queD</name>
    <name evidence="11" type="ORF">CPIN18021_1143</name>
</gene>
<accession>A0A1S6U8E3</accession>
<keyword evidence="8 11" id="KW-0456">Lyase</keyword>
<dbReference type="RefSeq" id="WP_078424619.1">
    <property type="nucleotide sequence ID" value="NZ_CP017258.1"/>
</dbReference>
<dbReference type="GO" id="GO:0046872">
    <property type="term" value="F:metal ion binding"/>
    <property type="evidence" value="ECO:0007669"/>
    <property type="project" value="UniProtKB-KW"/>
</dbReference>
<evidence type="ECO:0000313" key="12">
    <source>
        <dbReference type="Proteomes" id="UP000190868"/>
    </source>
</evidence>
<dbReference type="UniPathway" id="UPA00391"/>
<evidence type="ECO:0000256" key="7">
    <source>
        <dbReference type="ARBA" id="ARBA00022833"/>
    </source>
</evidence>
<dbReference type="InterPro" id="IPR007115">
    <property type="entry name" value="6-PTP_synth/QueD"/>
</dbReference>
<dbReference type="EMBL" id="CP017258">
    <property type="protein sequence ID" value="AQW87942.1"/>
    <property type="molecule type" value="Genomic_DNA"/>
</dbReference>
<dbReference type="AlphaFoldDB" id="A0A1S6U8E3"/>
<evidence type="ECO:0000256" key="9">
    <source>
        <dbReference type="ARBA" id="ARBA00031449"/>
    </source>
</evidence>
<dbReference type="InterPro" id="IPR038418">
    <property type="entry name" value="6-PTP_synth/QueD_sf"/>
</dbReference>